<dbReference type="InParanoid" id="A0A3G9JPF6"/>
<dbReference type="KEGG" id="ebm:SG0102_10620"/>
<sequence length="530" mass="57180">MRFSRKIMSCVAASTMALSIGGAATATTLAVSNLSKGIHVFAASNYQVTIHNTASTEHNFDIYQIFTGTTDGSSNSIGDIQWGTGVKDSFKTNKAADIANELSNGSKKAFDIVDQLSENKQTVVIGAGESKDLSLASGYYLIIDTAKGSSSTDKAVSYMLKVSKNTVVTPKSDVPASEKKVKEDDHKVDYNTDSRLPNVDVGKQYNDVADYSIGENVPFELLGSLPSNYDSYQTYSYKFYDKMSNGLTFNNDAKVSYSNDNGASWTTIDSAQYTVTKTSDQQFDVSFSDLKKVAGVTANSKIKVEFTAKLNSQAKIGAKEGNTNESYIEYSNNPDHSGTGTTTPDKVIVFTYELDTTKVDKDNPQVKLKNAEFKLADSSKSKWLKIVNDEVTWVASKDDATTLKSDDNGKFVVKGLDSGTYYLQETKAPEGYNLDETMHEVTLKAETVNNQTWDENPSSAITSLTLNGKENTGDTATGIVNATIDNAKGPKLPETGGMGTTMLYAAGGVLVAAATVYVVTSKKKQAEAEK</sequence>
<evidence type="ECO:0000256" key="2">
    <source>
        <dbReference type="SAM" id="SignalP"/>
    </source>
</evidence>
<evidence type="ECO:0000313" key="5">
    <source>
        <dbReference type="EMBL" id="BBH26128.1"/>
    </source>
</evidence>
<evidence type="ECO:0000313" key="6">
    <source>
        <dbReference type="Proteomes" id="UP000268059"/>
    </source>
</evidence>
<keyword evidence="1" id="KW-0472">Membrane</keyword>
<dbReference type="InterPro" id="IPR032334">
    <property type="entry name" value="GramPos_pilinBB"/>
</dbReference>
<keyword evidence="2" id="KW-0732">Signal</keyword>
<feature type="signal peptide" evidence="2">
    <location>
        <begin position="1"/>
        <end position="26"/>
    </location>
</feature>
<dbReference type="Pfam" id="PF16569">
    <property type="entry name" value="GramPos_pilinBB"/>
    <property type="match status" value="1"/>
</dbReference>
<evidence type="ECO:0000256" key="1">
    <source>
        <dbReference type="SAM" id="Phobius"/>
    </source>
</evidence>
<reference evidence="5 6" key="1">
    <citation type="submission" date="2018-11" db="EMBL/GenBank/DDBJ databases">
        <title>Novel Erysipelotrichaceae bacterium isolated from small intestine of a swine.</title>
        <authorList>
            <person name="Kim J.S."/>
            <person name="Choe H."/>
            <person name="Lee Y.R."/>
            <person name="Kim K.M."/>
            <person name="Park D.S."/>
        </authorList>
    </citation>
    <scope>NUCLEOTIDE SEQUENCE [LARGE SCALE GENOMIC DNA]</scope>
    <source>
        <strain evidence="5 6">SG0102</strain>
    </source>
</reference>
<evidence type="ECO:0000259" key="3">
    <source>
        <dbReference type="Pfam" id="PF16569"/>
    </source>
</evidence>
<dbReference type="InterPro" id="IPR026466">
    <property type="entry name" value="Fim_isopep_form_D2_dom"/>
</dbReference>
<dbReference type="InterPro" id="IPR041033">
    <property type="entry name" value="SpaA_PFL_dom_1"/>
</dbReference>
<dbReference type="RefSeq" id="WP_125119033.1">
    <property type="nucleotide sequence ID" value="NZ_AP019309.1"/>
</dbReference>
<feature type="chain" id="PRO_5039212627" evidence="2">
    <location>
        <begin position="27"/>
        <end position="530"/>
    </location>
</feature>
<name>A0A3G9JPF6_9FIRM</name>
<dbReference type="NCBIfam" id="NF033902">
    <property type="entry name" value="iso_D2_wall_anc"/>
    <property type="match status" value="1"/>
</dbReference>
<gene>
    <name evidence="5" type="ORF">SG0102_10620</name>
</gene>
<feature type="transmembrane region" description="Helical" evidence="1">
    <location>
        <begin position="502"/>
        <end position="520"/>
    </location>
</feature>
<dbReference type="AlphaFoldDB" id="A0A3G9JPF6"/>
<organism evidence="5 6">
    <name type="scientific">Intestinibaculum porci</name>
    <dbReference type="NCBI Taxonomy" id="2487118"/>
    <lineage>
        <taxon>Bacteria</taxon>
        <taxon>Bacillati</taxon>
        <taxon>Bacillota</taxon>
        <taxon>Erysipelotrichia</taxon>
        <taxon>Erysipelotrichales</taxon>
        <taxon>Erysipelotrichaceae</taxon>
        <taxon>Intestinibaculum</taxon>
    </lineage>
</organism>
<evidence type="ECO:0000259" key="4">
    <source>
        <dbReference type="Pfam" id="PF17802"/>
    </source>
</evidence>
<protein>
    <submittedName>
        <fullName evidence="5">Fimbrial protein</fullName>
    </submittedName>
</protein>
<dbReference type="InterPro" id="IPR013783">
    <property type="entry name" value="Ig-like_fold"/>
</dbReference>
<keyword evidence="6" id="KW-1185">Reference proteome</keyword>
<dbReference type="NCBIfam" id="TIGR01167">
    <property type="entry name" value="LPXTG_anchor"/>
    <property type="match status" value="1"/>
</dbReference>
<proteinExistence type="predicted"/>
<dbReference type="SUPFAM" id="SSF49478">
    <property type="entry name" value="Cna protein B-type domain"/>
    <property type="match status" value="1"/>
</dbReference>
<dbReference type="EMBL" id="AP019309">
    <property type="protein sequence ID" value="BBH26128.1"/>
    <property type="molecule type" value="Genomic_DNA"/>
</dbReference>
<keyword evidence="1" id="KW-0812">Transmembrane</keyword>
<dbReference type="Gene3D" id="2.60.40.10">
    <property type="entry name" value="Immunoglobulins"/>
    <property type="match status" value="1"/>
</dbReference>
<accession>A0A3G9JPF6</accession>
<dbReference type="OrthoDB" id="2199792at2"/>
<feature type="domain" description="Gram-positive pilin backbone subunit 2 Cna-B-like" evidence="3">
    <location>
        <begin position="213"/>
        <end position="334"/>
    </location>
</feature>
<dbReference type="Proteomes" id="UP000268059">
    <property type="component" value="Chromosome"/>
</dbReference>
<dbReference type="NCBIfam" id="TIGR04226">
    <property type="entry name" value="RrgB_K2N_iso_D2"/>
    <property type="match status" value="1"/>
</dbReference>
<feature type="domain" description="SpaA-like prealbumin fold" evidence="4">
    <location>
        <begin position="355"/>
        <end position="453"/>
    </location>
</feature>
<dbReference type="Gene3D" id="2.60.40.740">
    <property type="match status" value="1"/>
</dbReference>
<dbReference type="Pfam" id="PF17802">
    <property type="entry name" value="SpaA"/>
    <property type="match status" value="1"/>
</dbReference>
<keyword evidence="1" id="KW-1133">Transmembrane helix</keyword>
<dbReference type="InterPro" id="IPR048052">
    <property type="entry name" value="FM1-like"/>
</dbReference>